<dbReference type="Gene3D" id="3.90.550.10">
    <property type="entry name" value="Spore Coat Polysaccharide Biosynthesis Protein SpsA, Chain A"/>
    <property type="match status" value="1"/>
</dbReference>
<dbReference type="CDD" id="cd04186">
    <property type="entry name" value="GT_2_like_c"/>
    <property type="match status" value="1"/>
</dbReference>
<organism evidence="2 3">
    <name type="scientific">Denitromonas iodatirespirans</name>
    <dbReference type="NCBI Taxonomy" id="2795389"/>
    <lineage>
        <taxon>Bacteria</taxon>
        <taxon>Pseudomonadati</taxon>
        <taxon>Pseudomonadota</taxon>
        <taxon>Betaproteobacteria</taxon>
        <taxon>Rhodocyclales</taxon>
        <taxon>Zoogloeaceae</taxon>
        <taxon>Denitromonas</taxon>
    </lineage>
</organism>
<gene>
    <name evidence="2" type="ORF">I8J34_16375</name>
</gene>
<protein>
    <submittedName>
        <fullName evidence="2">Glycosyltransferase family 2 protein</fullName>
    </submittedName>
</protein>
<dbReference type="Proteomes" id="UP000694660">
    <property type="component" value="Unassembled WGS sequence"/>
</dbReference>
<dbReference type="Pfam" id="PF00535">
    <property type="entry name" value="Glycos_transf_2"/>
    <property type="match status" value="1"/>
</dbReference>
<evidence type="ECO:0000313" key="2">
    <source>
        <dbReference type="EMBL" id="MBT0962758.1"/>
    </source>
</evidence>
<dbReference type="InterPro" id="IPR001173">
    <property type="entry name" value="Glyco_trans_2-like"/>
</dbReference>
<dbReference type="SUPFAM" id="SSF53448">
    <property type="entry name" value="Nucleotide-diphospho-sugar transferases"/>
    <property type="match status" value="1"/>
</dbReference>
<proteinExistence type="predicted"/>
<dbReference type="AlphaFoldDB" id="A0A944DE25"/>
<evidence type="ECO:0000259" key="1">
    <source>
        <dbReference type="Pfam" id="PF00535"/>
    </source>
</evidence>
<comment type="caution">
    <text evidence="2">The sequence shown here is derived from an EMBL/GenBank/DDBJ whole genome shotgun (WGS) entry which is preliminary data.</text>
</comment>
<dbReference type="PANTHER" id="PTHR43179">
    <property type="entry name" value="RHAMNOSYLTRANSFERASE WBBL"/>
    <property type="match status" value="1"/>
</dbReference>
<evidence type="ECO:0000313" key="3">
    <source>
        <dbReference type="Proteomes" id="UP000694660"/>
    </source>
</evidence>
<keyword evidence="3" id="KW-1185">Reference proteome</keyword>
<name>A0A944DE25_DENI1</name>
<dbReference type="RefSeq" id="WP_214362710.1">
    <property type="nucleotide sequence ID" value="NZ_JAEKFT010000020.1"/>
</dbReference>
<dbReference type="EMBL" id="JAEKFT010000020">
    <property type="protein sequence ID" value="MBT0962758.1"/>
    <property type="molecule type" value="Genomic_DNA"/>
</dbReference>
<reference evidence="3" key="1">
    <citation type="journal article" date="2022" name="ISME J.">
        <title>Genetic and phylogenetic analysis of dissimilatory iodate-reducing bacteria identifies potential niches across the world's oceans.</title>
        <authorList>
            <person name="Reyes-Umana V."/>
            <person name="Henning Z."/>
            <person name="Lee K."/>
            <person name="Barnum T.P."/>
            <person name="Coates J.D."/>
        </authorList>
    </citation>
    <scope>NUCLEOTIDE SEQUENCE [LARGE SCALE GENOMIC DNA]</scope>
    <source>
        <strain evidence="3">IR12</strain>
    </source>
</reference>
<sequence>MSSTGRVSAVIVNYNTPELTHKCVESIARFGVANRADIIVVDNASPDGSGARLSRELEGVKVICSNRNAGFSAGVNIGAAAARCEYLLVLNPDTYFVDQSICLALEILDQCSDVGLVGLDLVYPDGKRQFSARRFYSILDILGRRLPIGRYWPLKRRIEDHMMLTAWDSETPFDADWVMGTGFVVRRDLFERVGRMDEGYFLYMEDVELCARMWGAGSRVVCVPNARLVHDHQRSSAAGPFSWAGRMHLKSLRLFSRKYRVPLLTPPDVSAVSRLQSTGQPRP</sequence>
<dbReference type="PANTHER" id="PTHR43179:SF7">
    <property type="entry name" value="RHAMNOSYLTRANSFERASE WBBL"/>
    <property type="match status" value="1"/>
</dbReference>
<dbReference type="InterPro" id="IPR029044">
    <property type="entry name" value="Nucleotide-diphossugar_trans"/>
</dbReference>
<feature type="domain" description="Glycosyltransferase 2-like" evidence="1">
    <location>
        <begin position="8"/>
        <end position="150"/>
    </location>
</feature>
<accession>A0A944DE25</accession>